<evidence type="ECO:0000256" key="1">
    <source>
        <dbReference type="SAM" id="Phobius"/>
    </source>
</evidence>
<keyword evidence="3" id="KW-1185">Reference proteome</keyword>
<feature type="transmembrane region" description="Helical" evidence="1">
    <location>
        <begin position="97"/>
        <end position="117"/>
    </location>
</feature>
<keyword evidence="1" id="KW-0472">Membrane</keyword>
<keyword evidence="1" id="KW-1133">Transmembrane helix</keyword>
<feature type="transmembrane region" description="Helical" evidence="1">
    <location>
        <begin position="31"/>
        <end position="55"/>
    </location>
</feature>
<reference evidence="2" key="1">
    <citation type="submission" date="2020-11" db="EMBL/GenBank/DDBJ databases">
        <authorList>
            <consortium name="DOE Joint Genome Institute"/>
            <person name="Ahrendt S."/>
            <person name="Riley R."/>
            <person name="Andreopoulos W."/>
            <person name="Labutti K."/>
            <person name="Pangilinan J."/>
            <person name="Ruiz-Duenas F.J."/>
            <person name="Barrasa J.M."/>
            <person name="Sanchez-Garcia M."/>
            <person name="Camarero S."/>
            <person name="Miyauchi S."/>
            <person name="Serrano A."/>
            <person name="Linde D."/>
            <person name="Babiker R."/>
            <person name="Drula E."/>
            <person name="Ayuso-Fernandez I."/>
            <person name="Pacheco R."/>
            <person name="Padilla G."/>
            <person name="Ferreira P."/>
            <person name="Barriuso J."/>
            <person name="Kellner H."/>
            <person name="Castanera R."/>
            <person name="Alfaro M."/>
            <person name="Ramirez L."/>
            <person name="Pisabarro A.G."/>
            <person name="Kuo A."/>
            <person name="Tritt A."/>
            <person name="Lipzen A."/>
            <person name="He G."/>
            <person name="Yan M."/>
            <person name="Ng V."/>
            <person name="Cullen D."/>
            <person name="Martin F."/>
            <person name="Rosso M.-N."/>
            <person name="Henrissat B."/>
            <person name="Hibbett D."/>
            <person name="Martinez A.T."/>
            <person name="Grigoriev I.V."/>
        </authorList>
    </citation>
    <scope>NUCLEOTIDE SEQUENCE</scope>
    <source>
        <strain evidence="2">CBS 506.95</strain>
    </source>
</reference>
<comment type="caution">
    <text evidence="2">The sequence shown here is derived from an EMBL/GenBank/DDBJ whole genome shotgun (WGS) entry which is preliminary data.</text>
</comment>
<sequence>MDSASPLESAGGPGPQRSKLQRILALFRRQWPYIGFCIFLAVLNMLLGVGLMSYLKPKKEPLIFGIICLGVILGLAHFASLCYLIQRANNESSEPSMVDVAYSAGVVLLFAISGIALTAELPKKCFSGQNEDFVVIGRNCCNTITAMAASSWLAVLIMTVASIVTLIAARRAIEFAKLPPPVPERADGPEMRWINRNDPFMTAAERYNNV</sequence>
<evidence type="ECO:0000313" key="2">
    <source>
        <dbReference type="EMBL" id="KAF9524919.1"/>
    </source>
</evidence>
<dbReference type="AlphaFoldDB" id="A0A9P6E9S0"/>
<dbReference type="EMBL" id="MU157891">
    <property type="protein sequence ID" value="KAF9524919.1"/>
    <property type="molecule type" value="Genomic_DNA"/>
</dbReference>
<protein>
    <submittedName>
        <fullName evidence="2">Uncharacterized protein</fullName>
    </submittedName>
</protein>
<dbReference type="Proteomes" id="UP000807306">
    <property type="component" value="Unassembled WGS sequence"/>
</dbReference>
<accession>A0A9P6E9S0</accession>
<dbReference type="OrthoDB" id="2916447at2759"/>
<gene>
    <name evidence="2" type="ORF">CPB83DRAFT_838548</name>
</gene>
<feature type="transmembrane region" description="Helical" evidence="1">
    <location>
        <begin position="61"/>
        <end position="85"/>
    </location>
</feature>
<proteinExistence type="predicted"/>
<keyword evidence="1" id="KW-0812">Transmembrane</keyword>
<organism evidence="2 3">
    <name type="scientific">Crepidotus variabilis</name>
    <dbReference type="NCBI Taxonomy" id="179855"/>
    <lineage>
        <taxon>Eukaryota</taxon>
        <taxon>Fungi</taxon>
        <taxon>Dikarya</taxon>
        <taxon>Basidiomycota</taxon>
        <taxon>Agaricomycotina</taxon>
        <taxon>Agaricomycetes</taxon>
        <taxon>Agaricomycetidae</taxon>
        <taxon>Agaricales</taxon>
        <taxon>Agaricineae</taxon>
        <taxon>Crepidotaceae</taxon>
        <taxon>Crepidotus</taxon>
    </lineage>
</organism>
<name>A0A9P6E9S0_9AGAR</name>
<evidence type="ECO:0000313" key="3">
    <source>
        <dbReference type="Proteomes" id="UP000807306"/>
    </source>
</evidence>
<feature type="transmembrane region" description="Helical" evidence="1">
    <location>
        <begin position="152"/>
        <end position="169"/>
    </location>
</feature>